<dbReference type="Pfam" id="PF09346">
    <property type="entry name" value="SMI1_KNR4"/>
    <property type="match status" value="1"/>
</dbReference>
<sequence>MVSFTDNKLLYEGRTSLLSEKEIRRQLGIDYDEMRSFIQLYLTYDGVSFPMQAMMFRHTFYPIAKGDWDKIEIGFFLKFEDIIKYRNPQLQNDSEMDSLVKTHIPFADDGCGNDIWIEVSTGVIKVFYHEYPMEEGLIEIAPNFEDFCSSLENWTLR</sequence>
<evidence type="ECO:0000313" key="1">
    <source>
        <dbReference type="EMBL" id="SNS13605.1"/>
    </source>
</evidence>
<dbReference type="InterPro" id="IPR018958">
    <property type="entry name" value="Knr4/Smi1-like_dom"/>
</dbReference>
<name>A0A2K9HM38_9BACT</name>
<evidence type="ECO:0000313" key="2">
    <source>
        <dbReference type="Proteomes" id="UP000198427"/>
    </source>
</evidence>
<protein>
    <submittedName>
        <fullName evidence="1">SMI1 / KNR4 family (SUKH-1)</fullName>
    </submittedName>
</protein>
<dbReference type="Gene3D" id="3.40.1580.10">
    <property type="entry name" value="SMI1/KNR4-like"/>
    <property type="match status" value="1"/>
</dbReference>
<organism evidence="1 2">
    <name type="scientific">Prevotella jejuni</name>
    <dbReference type="NCBI Taxonomy" id="1177574"/>
    <lineage>
        <taxon>Bacteria</taxon>
        <taxon>Pseudomonadati</taxon>
        <taxon>Bacteroidota</taxon>
        <taxon>Bacteroidia</taxon>
        <taxon>Bacteroidales</taxon>
        <taxon>Prevotellaceae</taxon>
        <taxon>Prevotella</taxon>
    </lineage>
</organism>
<dbReference type="RefSeq" id="WP_089367206.1">
    <property type="nucleotide sequence ID" value="NZ_CP023864.1"/>
</dbReference>
<dbReference type="Proteomes" id="UP000198427">
    <property type="component" value="Unassembled WGS sequence"/>
</dbReference>
<dbReference type="KEGG" id="pje:CRM71_11450"/>
<reference evidence="1 2" key="1">
    <citation type="submission" date="2017-06" db="EMBL/GenBank/DDBJ databases">
        <authorList>
            <person name="Varghese N."/>
            <person name="Submissions S."/>
        </authorList>
    </citation>
    <scope>NUCLEOTIDE SEQUENCE [LARGE SCALE GENOMIC DNA]</scope>
    <source>
        <strain evidence="1 2">DSM 26989</strain>
    </source>
</reference>
<comment type="caution">
    <text evidence="1">The sequence shown here is derived from an EMBL/GenBank/DDBJ whole genome shotgun (WGS) entry which is preliminary data.</text>
</comment>
<dbReference type="SUPFAM" id="SSF160631">
    <property type="entry name" value="SMI1/KNR4-like"/>
    <property type="match status" value="1"/>
</dbReference>
<dbReference type="AlphaFoldDB" id="A0A2K9HM38"/>
<dbReference type="EMBL" id="FZNZ01000048">
    <property type="protein sequence ID" value="SNS13605.1"/>
    <property type="molecule type" value="Genomic_DNA"/>
</dbReference>
<gene>
    <name evidence="1" type="ORF">SAMN06265364_1486</name>
</gene>
<dbReference type="GeneID" id="94029994"/>
<dbReference type="OrthoDB" id="6637351at2"/>
<accession>A0A2K9HM38</accession>
<keyword evidence="2" id="KW-1185">Reference proteome</keyword>
<proteinExistence type="predicted"/>
<dbReference type="InterPro" id="IPR037883">
    <property type="entry name" value="Knr4/Smi1-like_sf"/>
</dbReference>